<dbReference type="AlphaFoldDB" id="A0A2S1R7H9"/>
<evidence type="ECO:0000256" key="2">
    <source>
        <dbReference type="ARBA" id="ARBA00022692"/>
    </source>
</evidence>
<dbReference type="Pfam" id="PF06305">
    <property type="entry name" value="LapA_dom"/>
    <property type="match status" value="1"/>
</dbReference>
<protein>
    <recommendedName>
        <fullName evidence="7">Lipopolysaccharide assembly protein A domain-containing protein</fullName>
    </recommendedName>
</protein>
<keyword evidence="3 6" id="KW-1133">Transmembrane helix</keyword>
<dbReference type="RefSeq" id="WP_108847505.1">
    <property type="nucleotide sequence ID" value="NZ_CP015449.1"/>
</dbReference>
<accession>A0A2S1R7H9</accession>
<evidence type="ECO:0000256" key="3">
    <source>
        <dbReference type="ARBA" id="ARBA00022989"/>
    </source>
</evidence>
<dbReference type="Proteomes" id="UP000244928">
    <property type="component" value="Chromosome"/>
</dbReference>
<dbReference type="KEGG" id="dlu:A6035_08850"/>
<name>A0A2S1R7H9_9ACTN</name>
<feature type="domain" description="Lipopolysaccharide assembly protein A" evidence="7">
    <location>
        <begin position="87"/>
        <end position="140"/>
    </location>
</feature>
<evidence type="ECO:0000256" key="5">
    <source>
        <dbReference type="SAM" id="MobiDB-lite"/>
    </source>
</evidence>
<dbReference type="GO" id="GO:0005886">
    <property type="term" value="C:plasma membrane"/>
    <property type="evidence" value="ECO:0007669"/>
    <property type="project" value="InterPro"/>
</dbReference>
<evidence type="ECO:0000313" key="9">
    <source>
        <dbReference type="Proteomes" id="UP000244928"/>
    </source>
</evidence>
<gene>
    <name evidence="8" type="ORF">A6035_08850</name>
</gene>
<dbReference type="EMBL" id="CP015449">
    <property type="protein sequence ID" value="AWH92257.1"/>
    <property type="molecule type" value="Genomic_DNA"/>
</dbReference>
<evidence type="ECO:0000256" key="1">
    <source>
        <dbReference type="ARBA" id="ARBA00022475"/>
    </source>
</evidence>
<feature type="region of interest" description="Disordered" evidence="5">
    <location>
        <begin position="1"/>
        <end position="58"/>
    </location>
</feature>
<dbReference type="InterPro" id="IPR010445">
    <property type="entry name" value="LapA_dom"/>
</dbReference>
<proteinExistence type="predicted"/>
<keyword evidence="1" id="KW-1003">Cell membrane</keyword>
<organism evidence="8 9">
    <name type="scientific">Dietzia lutea</name>
    <dbReference type="NCBI Taxonomy" id="546160"/>
    <lineage>
        <taxon>Bacteria</taxon>
        <taxon>Bacillati</taxon>
        <taxon>Actinomycetota</taxon>
        <taxon>Actinomycetes</taxon>
        <taxon>Mycobacteriales</taxon>
        <taxon>Dietziaceae</taxon>
        <taxon>Dietzia</taxon>
    </lineage>
</organism>
<feature type="transmembrane region" description="Helical" evidence="6">
    <location>
        <begin position="105"/>
        <end position="129"/>
    </location>
</feature>
<evidence type="ECO:0000259" key="7">
    <source>
        <dbReference type="Pfam" id="PF06305"/>
    </source>
</evidence>
<dbReference type="OrthoDB" id="4775381at2"/>
<feature type="compositionally biased region" description="Basic and acidic residues" evidence="5">
    <location>
        <begin position="1"/>
        <end position="15"/>
    </location>
</feature>
<reference evidence="8 9" key="1">
    <citation type="submission" date="2016-04" db="EMBL/GenBank/DDBJ databases">
        <title>Complete genome sequence of Dietzia lutea YIM 80766T, a strain isolated from desert soil in Egypt.</title>
        <authorList>
            <person name="Zhao J."/>
            <person name="Hu B."/>
            <person name="Geng S."/>
            <person name="Nie Y."/>
            <person name="Tang Y."/>
        </authorList>
    </citation>
    <scope>NUCLEOTIDE SEQUENCE [LARGE SCALE GENOMIC DNA]</scope>
    <source>
        <strain evidence="8 9">YIM 80766</strain>
    </source>
</reference>
<feature type="transmembrane region" description="Helical" evidence="6">
    <location>
        <begin position="63"/>
        <end position="85"/>
    </location>
</feature>
<keyword evidence="2 6" id="KW-0812">Transmembrane</keyword>
<evidence type="ECO:0000256" key="4">
    <source>
        <dbReference type="ARBA" id="ARBA00023136"/>
    </source>
</evidence>
<keyword evidence="4 6" id="KW-0472">Membrane</keyword>
<evidence type="ECO:0000313" key="8">
    <source>
        <dbReference type="EMBL" id="AWH92257.1"/>
    </source>
</evidence>
<sequence length="146" mass="15093">MATRSHDPVDPDHPGAGDASGGLPAGRSDVGDSAPAPQDGATDSPRPGRGNGDDPYPDTAGGLLGSAWVGLVLGALVTVLLLIFIAQNTTSTDVRYLGWEFSLPLGVLILLAAIAGALIMALFAGFRILQLRMRARRARKLSARGH</sequence>
<keyword evidence="9" id="KW-1185">Reference proteome</keyword>
<evidence type="ECO:0000256" key="6">
    <source>
        <dbReference type="SAM" id="Phobius"/>
    </source>
</evidence>